<dbReference type="AlphaFoldDB" id="A0A0A8YXT6"/>
<evidence type="ECO:0000313" key="1">
    <source>
        <dbReference type="EMBL" id="JAD31391.1"/>
    </source>
</evidence>
<sequence>MHPVVLYIDINKAAPFSSARMVALMSDKLLQRYEQAKRLIFAFPSKYS</sequence>
<protein>
    <submittedName>
        <fullName evidence="1">Uncharacterized protein</fullName>
    </submittedName>
</protein>
<accession>A0A0A8YXT6</accession>
<organism evidence="1">
    <name type="scientific">Arundo donax</name>
    <name type="common">Giant reed</name>
    <name type="synonym">Donax arundinaceus</name>
    <dbReference type="NCBI Taxonomy" id="35708"/>
    <lineage>
        <taxon>Eukaryota</taxon>
        <taxon>Viridiplantae</taxon>
        <taxon>Streptophyta</taxon>
        <taxon>Embryophyta</taxon>
        <taxon>Tracheophyta</taxon>
        <taxon>Spermatophyta</taxon>
        <taxon>Magnoliopsida</taxon>
        <taxon>Liliopsida</taxon>
        <taxon>Poales</taxon>
        <taxon>Poaceae</taxon>
        <taxon>PACMAD clade</taxon>
        <taxon>Arundinoideae</taxon>
        <taxon>Arundineae</taxon>
        <taxon>Arundo</taxon>
    </lineage>
</organism>
<reference evidence="1" key="1">
    <citation type="submission" date="2014-09" db="EMBL/GenBank/DDBJ databases">
        <authorList>
            <person name="Magalhaes I.L.F."/>
            <person name="Oliveira U."/>
            <person name="Santos F.R."/>
            <person name="Vidigal T.H.D.A."/>
            <person name="Brescovit A.D."/>
            <person name="Santos A.J."/>
        </authorList>
    </citation>
    <scope>NUCLEOTIDE SEQUENCE</scope>
    <source>
        <tissue evidence="1">Shoot tissue taken approximately 20 cm above the soil surface</tissue>
    </source>
</reference>
<proteinExistence type="predicted"/>
<dbReference type="EMBL" id="GBRH01266504">
    <property type="protein sequence ID" value="JAD31391.1"/>
    <property type="molecule type" value="Transcribed_RNA"/>
</dbReference>
<name>A0A0A8YXT6_ARUDO</name>
<reference evidence="1" key="2">
    <citation type="journal article" date="2015" name="Data Brief">
        <title>Shoot transcriptome of the giant reed, Arundo donax.</title>
        <authorList>
            <person name="Barrero R.A."/>
            <person name="Guerrero F.D."/>
            <person name="Moolhuijzen P."/>
            <person name="Goolsby J.A."/>
            <person name="Tidwell J."/>
            <person name="Bellgard S.E."/>
            <person name="Bellgard M.I."/>
        </authorList>
    </citation>
    <scope>NUCLEOTIDE SEQUENCE</scope>
    <source>
        <tissue evidence="1">Shoot tissue taken approximately 20 cm above the soil surface</tissue>
    </source>
</reference>